<dbReference type="CDD" id="cd04301">
    <property type="entry name" value="NAT_SF"/>
    <property type="match status" value="1"/>
</dbReference>
<dbReference type="SUPFAM" id="SSF55729">
    <property type="entry name" value="Acyl-CoA N-acyltransferases (Nat)"/>
    <property type="match status" value="1"/>
</dbReference>
<evidence type="ECO:0000259" key="1">
    <source>
        <dbReference type="PROSITE" id="PS51186"/>
    </source>
</evidence>
<comment type="caution">
    <text evidence="2">The sequence shown here is derived from an EMBL/GenBank/DDBJ whole genome shotgun (WGS) entry which is preliminary data.</text>
</comment>
<dbReference type="Proteomes" id="UP001589607">
    <property type="component" value="Unassembled WGS sequence"/>
</dbReference>
<dbReference type="RefSeq" id="WP_236457180.1">
    <property type="nucleotide sequence ID" value="NZ_CBCSGE010000012.1"/>
</dbReference>
<reference evidence="2 3" key="1">
    <citation type="submission" date="2024-09" db="EMBL/GenBank/DDBJ databases">
        <authorList>
            <person name="Sun Q."/>
            <person name="Mori K."/>
        </authorList>
    </citation>
    <scope>NUCLEOTIDE SEQUENCE [LARGE SCALE GENOMIC DNA]</scope>
    <source>
        <strain evidence="2 3">CECT 7955</strain>
    </source>
</reference>
<dbReference type="Pfam" id="PF00583">
    <property type="entry name" value="Acetyltransf_1"/>
    <property type="match status" value="1"/>
</dbReference>
<dbReference type="Gene3D" id="3.40.630.30">
    <property type="match status" value="1"/>
</dbReference>
<organism evidence="2 3">
    <name type="scientific">Flavobacterium jumunjinense</name>
    <dbReference type="NCBI Taxonomy" id="998845"/>
    <lineage>
        <taxon>Bacteria</taxon>
        <taxon>Pseudomonadati</taxon>
        <taxon>Bacteroidota</taxon>
        <taxon>Flavobacteriia</taxon>
        <taxon>Flavobacteriales</taxon>
        <taxon>Flavobacteriaceae</taxon>
        <taxon>Flavobacterium</taxon>
    </lineage>
</organism>
<protein>
    <submittedName>
        <fullName evidence="2">GNAT family N-acetyltransferase</fullName>
    </submittedName>
</protein>
<evidence type="ECO:0000313" key="2">
    <source>
        <dbReference type="EMBL" id="MFB9098841.1"/>
    </source>
</evidence>
<name>A0ABV5GU92_9FLAO</name>
<gene>
    <name evidence="2" type="ORF">ACFFVF_20230</name>
</gene>
<dbReference type="InterPro" id="IPR016181">
    <property type="entry name" value="Acyl_CoA_acyltransferase"/>
</dbReference>
<sequence length="243" mass="28005">MNTIELNINNLTALWKSACVPFNSYSTKDEIEYCSIPNSNWPNRIWTKEKITKENIVKISEIIQNYKSELVFSFFNQNSSNEEDLILENGYSENFSQYGMSLKLDNTFNTNYLLEFKKVTTQKESKNWCIAFKEAFGYIISSETVFKNCAKIDYFIIFHQDQIVGTILYYITNNTIGIHSLGIIPSMRKKGYAQDIMCHILNKALNLGIPLATLQASKMAKSMYEKLGFTTAFVLQNFKLNSN</sequence>
<evidence type="ECO:0000313" key="3">
    <source>
        <dbReference type="Proteomes" id="UP001589607"/>
    </source>
</evidence>
<dbReference type="PROSITE" id="PS51186">
    <property type="entry name" value="GNAT"/>
    <property type="match status" value="1"/>
</dbReference>
<proteinExistence type="predicted"/>
<keyword evidence="3" id="KW-1185">Reference proteome</keyword>
<dbReference type="EMBL" id="JBHMEY010000096">
    <property type="protein sequence ID" value="MFB9098841.1"/>
    <property type="molecule type" value="Genomic_DNA"/>
</dbReference>
<accession>A0ABV5GU92</accession>
<feature type="domain" description="N-acetyltransferase" evidence="1">
    <location>
        <begin position="114"/>
        <end position="243"/>
    </location>
</feature>
<dbReference type="InterPro" id="IPR000182">
    <property type="entry name" value="GNAT_dom"/>
</dbReference>